<accession>C5B3R8</accession>
<feature type="domain" description="DUF6815" evidence="1">
    <location>
        <begin position="2"/>
        <end position="51"/>
    </location>
</feature>
<evidence type="ECO:0000313" key="3">
    <source>
        <dbReference type="Proteomes" id="UP000009081"/>
    </source>
</evidence>
<dbReference type="RefSeq" id="WP_003602525.1">
    <property type="nucleotide sequence ID" value="NC_012811.1"/>
</dbReference>
<keyword evidence="3" id="KW-1185">Reference proteome</keyword>
<name>C5B3R8_METEA</name>
<dbReference type="HOGENOM" id="CLU_2554338_0_0_5"/>
<protein>
    <recommendedName>
        <fullName evidence="1">DUF6815 domain-containing protein</fullName>
    </recommendedName>
</protein>
<gene>
    <name evidence="2" type="ordered locus">MexAM1_META2p0183</name>
</gene>
<reference evidence="2 3" key="1">
    <citation type="journal article" date="2009" name="PLoS ONE">
        <title>Methylobacterium genome sequences: a reference blueprint to investigate microbial metabolism of C1 compounds from natural and industrial sources.</title>
        <authorList>
            <person name="Vuilleumier S."/>
            <person name="Chistoserdova L."/>
            <person name="Lee M.-C."/>
            <person name="Bringel F."/>
            <person name="Lajus A."/>
            <person name="Zhou Y."/>
            <person name="Gourion B."/>
            <person name="Barbe V."/>
            <person name="Chang J."/>
            <person name="Cruveiller S."/>
            <person name="Dossat C."/>
            <person name="Gillett W."/>
            <person name="Gruffaz C."/>
            <person name="Haugen E."/>
            <person name="Hourcade E."/>
            <person name="Levy R."/>
            <person name="Mangenot S."/>
            <person name="Muller E."/>
            <person name="Nadalig T."/>
            <person name="Pagni M."/>
            <person name="Penny C."/>
            <person name="Peyraud R."/>
            <person name="Robinson D.G."/>
            <person name="Roche D."/>
            <person name="Rouy Z."/>
            <person name="Saenampechek C."/>
            <person name="Salvignol G."/>
            <person name="Vallenet D."/>
            <person name="Wu Z."/>
            <person name="Marx C.J."/>
            <person name="Vorholt J.A."/>
            <person name="Olson M.V."/>
            <person name="Kaul R."/>
            <person name="Weissenbach J."/>
            <person name="Medigue C."/>
            <person name="Lidstrom M.E."/>
        </authorList>
    </citation>
    <scope>NUCLEOTIDE SEQUENCE [LARGE SCALE GENOMIC DNA]</scope>
    <source>
        <strain evidence="3">ATCC 14718 / DSM 1338 / JCM 2805 / NCIMB 9133 / AM1</strain>
    </source>
</reference>
<dbReference type="EMBL" id="CP001511">
    <property type="protein sequence ID" value="ACS43100.1"/>
    <property type="molecule type" value="Genomic_DNA"/>
</dbReference>
<organism evidence="2 3">
    <name type="scientific">Methylorubrum extorquens (strain ATCC 14718 / DSM 1338 / JCM 2805 / NCIMB 9133 / AM1)</name>
    <name type="common">Methylobacterium extorquens</name>
    <dbReference type="NCBI Taxonomy" id="272630"/>
    <lineage>
        <taxon>Bacteria</taxon>
        <taxon>Pseudomonadati</taxon>
        <taxon>Pseudomonadota</taxon>
        <taxon>Alphaproteobacteria</taxon>
        <taxon>Hyphomicrobiales</taxon>
        <taxon>Methylobacteriaceae</taxon>
        <taxon>Methylorubrum</taxon>
    </lineage>
</organism>
<evidence type="ECO:0000259" key="1">
    <source>
        <dbReference type="Pfam" id="PF20668"/>
    </source>
</evidence>
<dbReference type="GeneID" id="90384392"/>
<dbReference type="AlphaFoldDB" id="C5B3R8"/>
<sequence length="82" mass="9144">MEAAWIPEMTALLGLELEDLPAIWDADFLLGPTDAAGEDTYVLWDINVSAVYPILDEAHDALAETTLRRLIDVRAYQTARRA</sequence>
<dbReference type="KEGG" id="mea:Mex_2p0183"/>
<keyword evidence="2" id="KW-0614">Plasmid</keyword>
<evidence type="ECO:0000313" key="2">
    <source>
        <dbReference type="EMBL" id="ACS43100.1"/>
    </source>
</evidence>
<dbReference type="InterPro" id="IPR049212">
    <property type="entry name" value="DUF6815"/>
</dbReference>
<proteinExistence type="predicted"/>
<geneLocation type="plasmid" evidence="2 3">
    <name>megaplasmid</name>
</geneLocation>
<dbReference type="Pfam" id="PF20668">
    <property type="entry name" value="DUF6815"/>
    <property type="match status" value="1"/>
</dbReference>
<dbReference type="Proteomes" id="UP000009081">
    <property type="component" value="Plasmid megaplasmid"/>
</dbReference>